<dbReference type="Pfam" id="PF00202">
    <property type="entry name" value="Aminotran_3"/>
    <property type="match status" value="1"/>
</dbReference>
<evidence type="ECO:0000256" key="7">
    <source>
        <dbReference type="RuleBase" id="RU365034"/>
    </source>
</evidence>
<dbReference type="InterPro" id="IPR049704">
    <property type="entry name" value="Aminotrans_3_PPA_site"/>
</dbReference>
<dbReference type="NCBIfam" id="TIGR02407">
    <property type="entry name" value="ectoine_ectB"/>
    <property type="match status" value="1"/>
</dbReference>
<keyword evidence="5 6" id="KW-0663">Pyridoxal phosphate</keyword>
<dbReference type="GO" id="GO:0047307">
    <property type="term" value="F:diaminobutyrate-pyruvate transaminase activity"/>
    <property type="evidence" value="ECO:0007669"/>
    <property type="project" value="InterPro"/>
</dbReference>
<comment type="caution">
    <text evidence="8">The sequence shown here is derived from an EMBL/GenBank/DDBJ whole genome shotgun (WGS) entry which is preliminary data.</text>
</comment>
<proteinExistence type="inferred from homology"/>
<dbReference type="UniPathway" id="UPA00067">
    <property type="reaction ID" value="UER00121"/>
</dbReference>
<dbReference type="InterPro" id="IPR015422">
    <property type="entry name" value="PyrdxlP-dep_Trfase_small"/>
</dbReference>
<dbReference type="InterPro" id="IPR015421">
    <property type="entry name" value="PyrdxlP-dep_Trfase_major"/>
</dbReference>
<dbReference type="AlphaFoldDB" id="A0A2T0WPN3"/>
<dbReference type="GO" id="GO:0030170">
    <property type="term" value="F:pyridoxal phosphate binding"/>
    <property type="evidence" value="ECO:0007669"/>
    <property type="project" value="InterPro"/>
</dbReference>
<dbReference type="InterPro" id="IPR005814">
    <property type="entry name" value="Aminotrans_3"/>
</dbReference>
<dbReference type="InterPro" id="IPR004637">
    <property type="entry name" value="Dat"/>
</dbReference>
<name>A0A2T0WPN3_9RHOB</name>
<evidence type="ECO:0000256" key="6">
    <source>
        <dbReference type="RuleBase" id="RU003560"/>
    </source>
</evidence>
<reference evidence="8 9" key="1">
    <citation type="submission" date="2018-03" db="EMBL/GenBank/DDBJ databases">
        <title>Genomic Encyclopedia of Archaeal and Bacterial Type Strains, Phase II (KMG-II): from individual species to whole genera.</title>
        <authorList>
            <person name="Goeker M."/>
        </authorList>
    </citation>
    <scope>NUCLEOTIDE SEQUENCE [LARGE SCALE GENOMIC DNA]</scope>
    <source>
        <strain evidence="8 9">DSM 100212</strain>
    </source>
</reference>
<evidence type="ECO:0000256" key="4">
    <source>
        <dbReference type="ARBA" id="ARBA00022679"/>
    </source>
</evidence>
<comment type="function">
    <text evidence="7">Catalyzes reversively the conversion of L-aspartate beta-semialdehyde (ASA) to L-2,4-diaminobutyrate (DABA) by transamination with L-glutamate.</text>
</comment>
<dbReference type="PIRSF" id="PIRSF000521">
    <property type="entry name" value="Transaminase_4ab_Lys_Orn"/>
    <property type="match status" value="1"/>
</dbReference>
<dbReference type="PANTHER" id="PTHR43552:SF2">
    <property type="entry name" value="DIAMINOBUTYRATE--2-OXOGLUTARATE TRANSAMINASE"/>
    <property type="match status" value="1"/>
</dbReference>
<dbReference type="PANTHER" id="PTHR43552">
    <property type="entry name" value="DIAMINOBUTYRATE--2-OXOGLUTARATE AMINOTRANSFERASE"/>
    <property type="match status" value="1"/>
</dbReference>
<protein>
    <recommendedName>
        <fullName evidence="7">Diaminobutyrate--2-oxoglutarate transaminase</fullName>
        <ecNumber evidence="7">2.6.1.76</ecNumber>
    </recommendedName>
    <alternativeName>
        <fullName evidence="7">DABA aminotransferase</fullName>
    </alternativeName>
</protein>
<comment type="catalytic activity">
    <reaction evidence="7">
        <text>L-2,4-diaminobutanoate + 2-oxoglutarate = L-aspartate 4-semialdehyde + L-glutamate</text>
        <dbReference type="Rhea" id="RHEA:11160"/>
        <dbReference type="ChEBI" id="CHEBI:16810"/>
        <dbReference type="ChEBI" id="CHEBI:29985"/>
        <dbReference type="ChEBI" id="CHEBI:58761"/>
        <dbReference type="ChEBI" id="CHEBI:537519"/>
        <dbReference type="EC" id="2.6.1.76"/>
    </reaction>
</comment>
<evidence type="ECO:0000256" key="1">
    <source>
        <dbReference type="ARBA" id="ARBA00001933"/>
    </source>
</evidence>
<dbReference type="Gene3D" id="3.90.1150.10">
    <property type="entry name" value="Aspartate Aminotransferase, domain 1"/>
    <property type="match status" value="1"/>
</dbReference>
<dbReference type="Proteomes" id="UP000238392">
    <property type="component" value="Unassembled WGS sequence"/>
</dbReference>
<keyword evidence="3 7" id="KW-0032">Aminotransferase</keyword>
<dbReference type="GO" id="GO:0019491">
    <property type="term" value="P:ectoine biosynthetic process"/>
    <property type="evidence" value="ECO:0007669"/>
    <property type="project" value="UniProtKB-UniPathway"/>
</dbReference>
<keyword evidence="9" id="KW-1185">Reference proteome</keyword>
<evidence type="ECO:0000256" key="2">
    <source>
        <dbReference type="ARBA" id="ARBA00008954"/>
    </source>
</evidence>
<dbReference type="Gene3D" id="3.40.640.10">
    <property type="entry name" value="Type I PLP-dependent aspartate aminotransferase-like (Major domain)"/>
    <property type="match status" value="1"/>
</dbReference>
<dbReference type="OrthoDB" id="9801834at2"/>
<accession>A0A2T0WPN3</accession>
<dbReference type="GO" id="GO:0045303">
    <property type="term" value="F:diaminobutyrate-2-oxoglutarate transaminase activity"/>
    <property type="evidence" value="ECO:0007669"/>
    <property type="project" value="UniProtKB-EC"/>
</dbReference>
<dbReference type="EMBL" id="PVTQ01000007">
    <property type="protein sequence ID" value="PRY88663.1"/>
    <property type="molecule type" value="Genomic_DNA"/>
</dbReference>
<dbReference type="EC" id="2.6.1.76" evidence="7"/>
<dbReference type="NCBIfam" id="TIGR00709">
    <property type="entry name" value="dat"/>
    <property type="match status" value="1"/>
</dbReference>
<dbReference type="InterPro" id="IPR015424">
    <property type="entry name" value="PyrdxlP-dep_Trfase"/>
</dbReference>
<evidence type="ECO:0000256" key="5">
    <source>
        <dbReference type="ARBA" id="ARBA00022898"/>
    </source>
</evidence>
<keyword evidence="4 7" id="KW-0808">Transferase</keyword>
<dbReference type="InterPro" id="IPR012773">
    <property type="entry name" value="Ectoine_EctB"/>
</dbReference>
<sequence length="425" mass="46147">MFESVITGAESSVASYCRSFPRVFDHAKGAEIWDAEGNRWIDFLSGAGALNYGHNPEQMKQALLEYISDDRIGMSLDLWTVAKAQFLNAFTQNILEPRGLDYAVQFTGPTGTNAVEAALKLARLATGRSTIGRFTNGFHGMTLGALAATGNSFHRSGAGVGLSDTQVLPFEGYFGEEIDTLAIIERLFDDPSSGVDLPAAVLLETIQGEGGLNVASTEWLQGLARLCHARGVLLIIDDIQAGCGRSGRFFSFEEAGIVPDIVVLSKSLSGFGQPLSIVLHSRALDIWKPGQHNGTFRGNCLAFVTARVMIETYWADDRFQKALARDAIWQTNRLQRLAAKFPDMVTGLKGRGLMQGVVCHDPNVAAAVGAAAFKRGLIIERCGPFDEVMKIFAPLTISRRLLEEGFTRLEDAFRDVSTPSRHVAA</sequence>
<dbReference type="PROSITE" id="PS00600">
    <property type="entry name" value="AA_TRANSFER_CLASS_3"/>
    <property type="match status" value="1"/>
</dbReference>
<gene>
    <name evidence="8" type="ORF">CLV74_1074</name>
</gene>
<dbReference type="RefSeq" id="WP_106264708.1">
    <property type="nucleotide sequence ID" value="NZ_PVTQ01000007.1"/>
</dbReference>
<evidence type="ECO:0000313" key="8">
    <source>
        <dbReference type="EMBL" id="PRY88663.1"/>
    </source>
</evidence>
<evidence type="ECO:0000256" key="3">
    <source>
        <dbReference type="ARBA" id="ARBA00022576"/>
    </source>
</evidence>
<evidence type="ECO:0000313" key="9">
    <source>
        <dbReference type="Proteomes" id="UP000238392"/>
    </source>
</evidence>
<dbReference type="NCBIfam" id="NF006733">
    <property type="entry name" value="PRK09264.1"/>
    <property type="match status" value="1"/>
</dbReference>
<comment type="pathway">
    <text evidence="7">Amine and polyamine biosynthesis; ectoine biosynthesis; L-ectoine from L-aspartate 4-semialdehyde: step 1/3.</text>
</comment>
<dbReference type="SUPFAM" id="SSF53383">
    <property type="entry name" value="PLP-dependent transferases"/>
    <property type="match status" value="1"/>
</dbReference>
<comment type="similarity">
    <text evidence="2 6">Belongs to the class-III pyridoxal-phosphate-dependent aminotransferase family.</text>
</comment>
<organism evidence="8 9">
    <name type="scientific">Donghicola tyrosinivorans</name>
    <dbReference type="NCBI Taxonomy" id="1652492"/>
    <lineage>
        <taxon>Bacteria</taxon>
        <taxon>Pseudomonadati</taxon>
        <taxon>Pseudomonadota</taxon>
        <taxon>Alphaproteobacteria</taxon>
        <taxon>Rhodobacterales</taxon>
        <taxon>Roseobacteraceae</taxon>
        <taxon>Donghicola</taxon>
    </lineage>
</organism>
<comment type="cofactor">
    <cofactor evidence="1 7">
        <name>pyridoxal 5'-phosphate</name>
        <dbReference type="ChEBI" id="CHEBI:597326"/>
    </cofactor>
</comment>
<dbReference type="CDD" id="cd00610">
    <property type="entry name" value="OAT_like"/>
    <property type="match status" value="1"/>
</dbReference>